<comment type="caution">
    <text evidence="2">The sequence shown here is derived from an EMBL/GenBank/DDBJ whole genome shotgun (WGS) entry which is preliminary data.</text>
</comment>
<dbReference type="Gene3D" id="3.40.50.150">
    <property type="entry name" value="Vaccinia Virus protein VP39"/>
    <property type="match status" value="1"/>
</dbReference>
<dbReference type="RefSeq" id="WP_304375443.1">
    <property type="nucleotide sequence ID" value="NZ_JAUOZU010000005.1"/>
</dbReference>
<keyword evidence="2" id="KW-0489">Methyltransferase</keyword>
<dbReference type="PANTHER" id="PTHR47473">
    <property type="entry name" value="BTA1P"/>
    <property type="match status" value="1"/>
</dbReference>
<evidence type="ECO:0000259" key="1">
    <source>
        <dbReference type="Pfam" id="PF08242"/>
    </source>
</evidence>
<organism evidence="2 3">
    <name type="scientific">Rhizobium alvei</name>
    <dbReference type="NCBI Taxonomy" id="1132659"/>
    <lineage>
        <taxon>Bacteria</taxon>
        <taxon>Pseudomonadati</taxon>
        <taxon>Pseudomonadota</taxon>
        <taxon>Alphaproteobacteria</taxon>
        <taxon>Hyphomicrobiales</taxon>
        <taxon>Rhizobiaceae</taxon>
        <taxon>Rhizobium/Agrobacterium group</taxon>
        <taxon>Rhizobium</taxon>
    </lineage>
</organism>
<accession>A0ABT8YIM3</accession>
<reference evidence="2" key="2">
    <citation type="submission" date="2023-07" db="EMBL/GenBank/DDBJ databases">
        <authorList>
            <person name="Shen H."/>
        </authorList>
    </citation>
    <scope>NUCLEOTIDE SEQUENCE</scope>
    <source>
        <strain evidence="2">TNR-22</strain>
    </source>
</reference>
<sequence>MNGPIAETSLAHADLMDRTYRYQKYIYDLTRKYYLLGRDRTIAGLNLAPGRSLLEIGCGTGRNLAMAARRHPGAVFYGLDISAEMLALARARLGENLLRPEDLKLLDAASFRPEDFDTDGFDRILISYALSMIPDWRGTIERAVDALAPDGELHIVDFGEQDRLPAWFRRALRSWLARFHVTPRAELPAMLEAISAKRNLTLHSTTLVRDYARLFILKRSSAQVGG</sequence>
<reference evidence="2" key="1">
    <citation type="journal article" date="2015" name="Int. J. Syst. Evol. Microbiol.">
        <title>Rhizobium alvei sp. nov., isolated from a freshwater river.</title>
        <authorList>
            <person name="Sheu S.Y."/>
            <person name="Huang H.W."/>
            <person name="Young C.C."/>
            <person name="Chen W.M."/>
        </authorList>
    </citation>
    <scope>NUCLEOTIDE SEQUENCE</scope>
    <source>
        <strain evidence="2">TNR-22</strain>
    </source>
</reference>
<evidence type="ECO:0000313" key="3">
    <source>
        <dbReference type="Proteomes" id="UP001174932"/>
    </source>
</evidence>
<dbReference type="InterPro" id="IPR013217">
    <property type="entry name" value="Methyltransf_12"/>
</dbReference>
<protein>
    <submittedName>
        <fullName evidence="2">Class I SAM-dependent methyltransferase</fullName>
        <ecNumber evidence="2">2.1.1.-</ecNumber>
    </submittedName>
</protein>
<dbReference type="PANTHER" id="PTHR47473:SF1">
    <property type="entry name" value="METHYLTRANSFERASE DOMAIN-CONTAINING PROTEIN"/>
    <property type="match status" value="1"/>
</dbReference>
<dbReference type="EC" id="2.1.1.-" evidence="2"/>
<evidence type="ECO:0000313" key="2">
    <source>
        <dbReference type="EMBL" id="MDO6963538.1"/>
    </source>
</evidence>
<dbReference type="InterPro" id="IPR029063">
    <property type="entry name" value="SAM-dependent_MTases_sf"/>
</dbReference>
<dbReference type="GO" id="GO:0008168">
    <property type="term" value="F:methyltransferase activity"/>
    <property type="evidence" value="ECO:0007669"/>
    <property type="project" value="UniProtKB-KW"/>
</dbReference>
<dbReference type="Pfam" id="PF08242">
    <property type="entry name" value="Methyltransf_12"/>
    <property type="match status" value="1"/>
</dbReference>
<dbReference type="CDD" id="cd02440">
    <property type="entry name" value="AdoMet_MTases"/>
    <property type="match status" value="1"/>
</dbReference>
<name>A0ABT8YIM3_9HYPH</name>
<dbReference type="EMBL" id="JAUOZU010000005">
    <property type="protein sequence ID" value="MDO6963538.1"/>
    <property type="molecule type" value="Genomic_DNA"/>
</dbReference>
<proteinExistence type="predicted"/>
<dbReference type="SUPFAM" id="SSF53335">
    <property type="entry name" value="S-adenosyl-L-methionine-dependent methyltransferases"/>
    <property type="match status" value="1"/>
</dbReference>
<feature type="domain" description="Methyltransferase type 12" evidence="1">
    <location>
        <begin position="54"/>
        <end position="153"/>
    </location>
</feature>
<gene>
    <name evidence="2" type="ORF">Q4481_06195</name>
</gene>
<keyword evidence="2" id="KW-0808">Transferase</keyword>
<dbReference type="GO" id="GO:0032259">
    <property type="term" value="P:methylation"/>
    <property type="evidence" value="ECO:0007669"/>
    <property type="project" value="UniProtKB-KW"/>
</dbReference>
<dbReference type="Proteomes" id="UP001174932">
    <property type="component" value="Unassembled WGS sequence"/>
</dbReference>
<keyword evidence="3" id="KW-1185">Reference proteome</keyword>